<dbReference type="RefSeq" id="WP_162658735.1">
    <property type="nucleotide sequence ID" value="NZ_LR593887.1"/>
</dbReference>
<dbReference type="KEGG" id="tim:GMBLW1_03800"/>
<dbReference type="PROSITE" id="PS51257">
    <property type="entry name" value="PROKAR_LIPOPROTEIN"/>
    <property type="match status" value="1"/>
</dbReference>
<feature type="domain" description="ASPIC/UnbV" evidence="4">
    <location>
        <begin position="526"/>
        <end position="593"/>
    </location>
</feature>
<feature type="compositionally biased region" description="Polar residues" evidence="2">
    <location>
        <begin position="25"/>
        <end position="40"/>
    </location>
</feature>
<dbReference type="Proteomes" id="UP000464378">
    <property type="component" value="Chromosome"/>
</dbReference>
<dbReference type="AlphaFoldDB" id="A0A6C2YPN2"/>
<dbReference type="PANTHER" id="PTHR16026:SF0">
    <property type="entry name" value="CARTILAGE ACIDIC PROTEIN 1"/>
    <property type="match status" value="1"/>
</dbReference>
<dbReference type="PANTHER" id="PTHR16026">
    <property type="entry name" value="CARTILAGE ACIDIC PROTEIN 1"/>
    <property type="match status" value="1"/>
</dbReference>
<feature type="region of interest" description="Disordered" evidence="2">
    <location>
        <begin position="25"/>
        <end position="54"/>
    </location>
</feature>
<dbReference type="Pfam" id="PF13517">
    <property type="entry name" value="FG-GAP_3"/>
    <property type="match status" value="2"/>
</dbReference>
<name>A0A6C2YPN2_9BACT</name>
<dbReference type="InterPro" id="IPR011519">
    <property type="entry name" value="UnbV_ASPIC"/>
</dbReference>
<dbReference type="Pfam" id="PF07593">
    <property type="entry name" value="UnbV_ASPIC"/>
    <property type="match status" value="1"/>
</dbReference>
<dbReference type="InterPro" id="IPR027039">
    <property type="entry name" value="Crtac1"/>
</dbReference>
<feature type="chain" id="PRO_5033534869" description="ASPIC/UnbV domain-containing protein" evidence="3">
    <location>
        <begin position="26"/>
        <end position="599"/>
    </location>
</feature>
<sequence length="599" mass="65789">MQLSPHRLFGLVYVLGMLLSGCQPATTPSTPQLDPSSVSDPNPIPIPDQPGDFRDVTDQSGISFEYRNGEEKDHFAILESLGGGGGVIDYDQDGLLDLIFPGGGDFVGPDRRTIVGLPGRIYRNLGNFRFQDVTDDVGFGPSPMYSHGIAVADYNRDGWPDFLMTGYGRVVLYQNVPDANGKRRFQDVTTAAKLDGDRSWSSSAAFGDLDGDGWPDLYICHYVNWSWENNPKCPGYSTQYPQDVCAPKVYGSIPHQLFRNNGDGTFTDVSAAAGIRVKRDDAEYGKGLGVLIADLNGDSKPEIYVGNDTTDNFLYINRSELGTIRLEENGFALGVARDANGVPNGSMGIDAADYDGSNRPSIWVTNYENEFHALYRNLTPPGGRMLFSYGTPLAGLGAMGPIYVGFGTGFIDYDNDGWEDLLIANGHVVRYPARNNLRQPPVLFQNQQVGKYRKYINRVDQAGAAFRKPIRGRGLALADLDNDGWIDAVFPRLNEPVLMLRNEGLNRPTHHWLGMELIGSERRDVVGATITVEVAGQTRKRYAKGGASYLSSNDRRIVLGLGAASEPVNVTVDWPSGEPRRQVFTGLAPDRYHRLQQGK</sequence>
<gene>
    <name evidence="5" type="ORF">GMBLW1_03800</name>
</gene>
<evidence type="ECO:0000313" key="5">
    <source>
        <dbReference type="EMBL" id="VIP03580.1"/>
    </source>
</evidence>
<feature type="signal peptide" evidence="3">
    <location>
        <begin position="1"/>
        <end position="25"/>
    </location>
</feature>
<dbReference type="InterPro" id="IPR028994">
    <property type="entry name" value="Integrin_alpha_N"/>
</dbReference>
<evidence type="ECO:0000256" key="3">
    <source>
        <dbReference type="SAM" id="SignalP"/>
    </source>
</evidence>
<proteinExistence type="predicted"/>
<dbReference type="EMBL" id="LR586016">
    <property type="protein sequence ID" value="VIP03580.1"/>
    <property type="molecule type" value="Genomic_DNA"/>
</dbReference>
<reference evidence="5" key="1">
    <citation type="submission" date="2019-04" db="EMBL/GenBank/DDBJ databases">
        <authorList>
            <consortium name="Science for Life Laboratories"/>
        </authorList>
    </citation>
    <scope>NUCLEOTIDE SEQUENCE</scope>
    <source>
        <strain evidence="5">MBLW1</strain>
    </source>
</reference>
<keyword evidence="6" id="KW-1185">Reference proteome</keyword>
<evidence type="ECO:0000256" key="1">
    <source>
        <dbReference type="ARBA" id="ARBA00022729"/>
    </source>
</evidence>
<evidence type="ECO:0000256" key="2">
    <source>
        <dbReference type="SAM" id="MobiDB-lite"/>
    </source>
</evidence>
<accession>A0A6C2YPN2</accession>
<dbReference type="SUPFAM" id="SSF69318">
    <property type="entry name" value="Integrin alpha N-terminal domain"/>
    <property type="match status" value="1"/>
</dbReference>
<organism evidence="5">
    <name type="scientific">Tuwongella immobilis</name>
    <dbReference type="NCBI Taxonomy" id="692036"/>
    <lineage>
        <taxon>Bacteria</taxon>
        <taxon>Pseudomonadati</taxon>
        <taxon>Planctomycetota</taxon>
        <taxon>Planctomycetia</taxon>
        <taxon>Gemmatales</taxon>
        <taxon>Gemmataceae</taxon>
        <taxon>Tuwongella</taxon>
    </lineage>
</organism>
<evidence type="ECO:0000259" key="4">
    <source>
        <dbReference type="Pfam" id="PF07593"/>
    </source>
</evidence>
<protein>
    <recommendedName>
        <fullName evidence="4">ASPIC/UnbV domain-containing protein</fullName>
    </recommendedName>
</protein>
<keyword evidence="1 3" id="KW-0732">Signal</keyword>
<dbReference type="InterPro" id="IPR013517">
    <property type="entry name" value="FG-GAP"/>
</dbReference>
<dbReference type="EMBL" id="LR593887">
    <property type="protein sequence ID" value="VTS04528.1"/>
    <property type="molecule type" value="Genomic_DNA"/>
</dbReference>
<dbReference type="Gene3D" id="2.130.10.130">
    <property type="entry name" value="Integrin alpha, N-terminal"/>
    <property type="match status" value="1"/>
</dbReference>
<dbReference type="InParanoid" id="A0A6C2YPN2"/>
<evidence type="ECO:0000313" key="6">
    <source>
        <dbReference type="Proteomes" id="UP000464378"/>
    </source>
</evidence>